<dbReference type="InterPro" id="IPR036105">
    <property type="entry name" value="DiNase_FeMo-co_biosyn_sf"/>
</dbReference>
<reference evidence="2" key="1">
    <citation type="submission" date="2020-11" db="EMBL/GenBank/DDBJ databases">
        <title>Halonatronomonas betainensis gen. nov., sp. nov. a novel haloalkaliphilic representative of the family Halanaerobiacae capable of betaine degradation.</title>
        <authorList>
            <person name="Boltyanskaya Y."/>
            <person name="Kevbrin V."/>
            <person name="Detkova E."/>
            <person name="Grouzdev D.S."/>
            <person name="Koziaeva V."/>
            <person name="Zhilina T."/>
        </authorList>
    </citation>
    <scope>NUCLEOTIDE SEQUENCE</scope>
    <source>
        <strain evidence="2">Z-7014</strain>
    </source>
</reference>
<proteinExistence type="predicted"/>
<dbReference type="Pfam" id="PF02579">
    <property type="entry name" value="Nitro_FeMo-Co"/>
    <property type="match status" value="1"/>
</dbReference>
<dbReference type="InterPro" id="IPR033913">
    <property type="entry name" value="MTH1175_dom"/>
</dbReference>
<dbReference type="PANTHER" id="PTHR42983:SF1">
    <property type="entry name" value="IRON-MOLYBDENUM PROTEIN"/>
    <property type="match status" value="1"/>
</dbReference>
<keyword evidence="3" id="KW-1185">Reference proteome</keyword>
<protein>
    <submittedName>
        <fullName evidence="2">NifB/NifX family molybdenum-iron cluster-binding protein</fullName>
    </submittedName>
</protein>
<dbReference type="Proteomes" id="UP000621436">
    <property type="component" value="Unassembled WGS sequence"/>
</dbReference>
<evidence type="ECO:0000313" key="2">
    <source>
        <dbReference type="EMBL" id="MBF8436379.1"/>
    </source>
</evidence>
<comment type="caution">
    <text evidence="2">The sequence shown here is derived from an EMBL/GenBank/DDBJ whole genome shotgun (WGS) entry which is preliminary data.</text>
</comment>
<organism evidence="2 3">
    <name type="scientific">Halonatronomonas betaini</name>
    <dbReference type="NCBI Taxonomy" id="2778430"/>
    <lineage>
        <taxon>Bacteria</taxon>
        <taxon>Bacillati</taxon>
        <taxon>Bacillota</taxon>
        <taxon>Clostridia</taxon>
        <taxon>Halanaerobiales</taxon>
        <taxon>Halarsenatibacteraceae</taxon>
        <taxon>Halonatronomonas</taxon>
    </lineage>
</organism>
<dbReference type="EMBL" id="JADPIE010000002">
    <property type="protein sequence ID" value="MBF8436379.1"/>
    <property type="molecule type" value="Genomic_DNA"/>
</dbReference>
<name>A0A931F9E6_9FIRM</name>
<dbReference type="PANTHER" id="PTHR42983">
    <property type="entry name" value="DINITROGENASE IRON-MOLYBDENUM COFACTOR PROTEIN-RELATED"/>
    <property type="match status" value="1"/>
</dbReference>
<evidence type="ECO:0000313" key="3">
    <source>
        <dbReference type="Proteomes" id="UP000621436"/>
    </source>
</evidence>
<dbReference type="AlphaFoldDB" id="A0A931F9E6"/>
<sequence length="109" mass="11663">MKLAISTENNQVAGHFGRCAEYTIAEIIDNEVISKETIENPGHQPGFLPGFLADKGVNCIISGGMGRKAANLFAESNIETVVGVKGNIDNVIDKFLSNDLDASNDLCDH</sequence>
<accession>A0A931F9E6</accession>
<dbReference type="CDD" id="cd00851">
    <property type="entry name" value="MTH1175"/>
    <property type="match status" value="1"/>
</dbReference>
<dbReference type="InterPro" id="IPR003731">
    <property type="entry name" value="Di-Nase_FeMo-co_biosynth"/>
</dbReference>
<gene>
    <name evidence="2" type="ORF">I0Q91_04740</name>
</gene>
<dbReference type="SUPFAM" id="SSF53146">
    <property type="entry name" value="Nitrogenase accessory factor-like"/>
    <property type="match status" value="1"/>
</dbReference>
<evidence type="ECO:0000259" key="1">
    <source>
        <dbReference type="Pfam" id="PF02579"/>
    </source>
</evidence>
<dbReference type="Gene3D" id="3.30.420.130">
    <property type="entry name" value="Dinitrogenase iron-molybdenum cofactor biosynthesis domain"/>
    <property type="match status" value="1"/>
</dbReference>
<feature type="domain" description="Dinitrogenase iron-molybdenum cofactor biosynthesis" evidence="1">
    <location>
        <begin position="9"/>
        <end position="96"/>
    </location>
</feature>
<dbReference type="RefSeq" id="WP_270453240.1">
    <property type="nucleotide sequence ID" value="NZ_JADPIE010000002.1"/>
</dbReference>